<keyword evidence="1" id="KW-0472">Membrane</keyword>
<dbReference type="EMBL" id="PXZH01000001">
    <property type="protein sequence ID" value="RST90048.1"/>
    <property type="molecule type" value="Genomic_DNA"/>
</dbReference>
<feature type="transmembrane region" description="Helical" evidence="1">
    <location>
        <begin position="149"/>
        <end position="167"/>
    </location>
</feature>
<name>A0A3R9ZXK1_9ENTE</name>
<organism evidence="3 4">
    <name type="scientific">Vagococcus humatus</name>
    <dbReference type="NCBI Taxonomy" id="1889241"/>
    <lineage>
        <taxon>Bacteria</taxon>
        <taxon>Bacillati</taxon>
        <taxon>Bacillota</taxon>
        <taxon>Bacilli</taxon>
        <taxon>Lactobacillales</taxon>
        <taxon>Enterococcaceae</taxon>
        <taxon>Vagococcus</taxon>
    </lineage>
</organism>
<feature type="transmembrane region" description="Helical" evidence="1">
    <location>
        <begin position="121"/>
        <end position="143"/>
    </location>
</feature>
<sequence length="202" mass="22888">MYIFRKRNPSYLFVRLNRECHKTCGKGENSVKKKVYSVVFWLVLLGYLAILLNTVFFFRIGSQVRSVNLVPFQSIKSYLFVDNGFGTIRLIDMNIWGNILMFVPLGVYLSTLFPKKAWQKLFGLTVLTSLVIEIIQYFASLGSSDIDDIILNSLGGLIGIGCYHLLNKLTHHEEKTAKWVTIISGVVGIPIILLEILLLIAN</sequence>
<feature type="transmembrane region" description="Helical" evidence="1">
    <location>
        <begin position="95"/>
        <end position="114"/>
    </location>
</feature>
<dbReference type="InterPro" id="IPR006976">
    <property type="entry name" value="VanZ-like"/>
</dbReference>
<comment type="caution">
    <text evidence="3">The sequence shown here is derived from an EMBL/GenBank/DDBJ whole genome shotgun (WGS) entry which is preliminary data.</text>
</comment>
<feature type="transmembrane region" description="Helical" evidence="1">
    <location>
        <begin position="179"/>
        <end position="201"/>
    </location>
</feature>
<evidence type="ECO:0000259" key="2">
    <source>
        <dbReference type="Pfam" id="PF04892"/>
    </source>
</evidence>
<dbReference type="PANTHER" id="PTHR36834:SF2">
    <property type="entry name" value="MEMBRANE PROTEIN"/>
    <property type="match status" value="1"/>
</dbReference>
<reference evidence="3 4" key="1">
    <citation type="submission" date="2018-03" db="EMBL/GenBank/DDBJ databases">
        <authorList>
            <person name="Gulvik C.A."/>
        </authorList>
    </citation>
    <scope>NUCLEOTIDE SEQUENCE [LARGE SCALE GENOMIC DNA]</scope>
    <source>
        <strain evidence="3 4">JCM 31581</strain>
    </source>
</reference>
<keyword evidence="1" id="KW-0812">Transmembrane</keyword>
<dbReference type="PANTHER" id="PTHR36834">
    <property type="entry name" value="MEMBRANE PROTEIN-RELATED"/>
    <property type="match status" value="1"/>
</dbReference>
<proteinExistence type="predicted"/>
<dbReference type="InterPro" id="IPR053150">
    <property type="entry name" value="Teicoplanin_resist-assoc"/>
</dbReference>
<accession>A0A3R9ZXK1</accession>
<protein>
    <recommendedName>
        <fullName evidence="2">VanZ-like domain-containing protein</fullName>
    </recommendedName>
</protein>
<keyword evidence="4" id="KW-1185">Reference proteome</keyword>
<evidence type="ECO:0000256" key="1">
    <source>
        <dbReference type="SAM" id="Phobius"/>
    </source>
</evidence>
<feature type="domain" description="VanZ-like" evidence="2">
    <location>
        <begin position="45"/>
        <end position="166"/>
    </location>
</feature>
<dbReference type="Pfam" id="PF04892">
    <property type="entry name" value="VanZ"/>
    <property type="match status" value="1"/>
</dbReference>
<dbReference type="OrthoDB" id="4822551at2"/>
<feature type="transmembrane region" description="Helical" evidence="1">
    <location>
        <begin position="35"/>
        <end position="58"/>
    </location>
</feature>
<gene>
    <name evidence="3" type="ORF">C7P63_02930</name>
</gene>
<dbReference type="AlphaFoldDB" id="A0A3R9ZXK1"/>
<evidence type="ECO:0000313" key="4">
    <source>
        <dbReference type="Proteomes" id="UP000277864"/>
    </source>
</evidence>
<dbReference type="Proteomes" id="UP000277864">
    <property type="component" value="Unassembled WGS sequence"/>
</dbReference>
<evidence type="ECO:0000313" key="3">
    <source>
        <dbReference type="EMBL" id="RST90048.1"/>
    </source>
</evidence>
<keyword evidence="1" id="KW-1133">Transmembrane helix</keyword>